<organism evidence="1">
    <name type="scientific">Siphoviridae sp. ctFbs2</name>
    <dbReference type="NCBI Taxonomy" id="2826213"/>
    <lineage>
        <taxon>Viruses</taxon>
        <taxon>Duplodnaviria</taxon>
        <taxon>Heunggongvirae</taxon>
        <taxon>Uroviricota</taxon>
        <taxon>Caudoviricetes</taxon>
    </lineage>
</organism>
<name>A0A8S5NMD9_9CAUD</name>
<sequence length="141" mass="14120">MSCKSAIYTADPSSTVLTLSTAAGTAIPLGTTIRRFGCNAVLSGNGVLLKGQGYFDVDASITFTPTAAGAYTVTLFKDGVAVPGATQTVTAAAAGTVSVNIPAIVRNQCCDSTSTLTLVITTATVPATVTIDNTAVVVTKI</sequence>
<dbReference type="InterPro" id="IPR017868">
    <property type="entry name" value="Filamin/ABP280_repeat-like"/>
</dbReference>
<proteinExistence type="predicted"/>
<reference evidence="1" key="1">
    <citation type="journal article" date="2021" name="Proc. Natl. Acad. Sci. U.S.A.">
        <title>A Catalog of Tens of Thousands of Viruses from Human Metagenomes Reveals Hidden Associations with Chronic Diseases.</title>
        <authorList>
            <person name="Tisza M.J."/>
            <person name="Buck C.B."/>
        </authorList>
    </citation>
    <scope>NUCLEOTIDE SEQUENCE</scope>
    <source>
        <strain evidence="1">CtFbs2</strain>
    </source>
</reference>
<dbReference type="Gene3D" id="2.60.120.40">
    <property type="match status" value="1"/>
</dbReference>
<dbReference type="InterPro" id="IPR008983">
    <property type="entry name" value="Tumour_necrosis_fac-like_dom"/>
</dbReference>
<accession>A0A8S5NMD9</accession>
<dbReference type="PROSITE" id="PS50194">
    <property type="entry name" value="FILAMIN_REPEAT"/>
    <property type="match status" value="1"/>
</dbReference>
<protein>
    <submittedName>
        <fullName evidence="1">Filamin-A A, IG-like, immunoglobulin, Actin-binding</fullName>
    </submittedName>
</protein>
<dbReference type="EMBL" id="BK015193">
    <property type="protein sequence ID" value="DAD95519.1"/>
    <property type="molecule type" value="Genomic_DNA"/>
</dbReference>
<evidence type="ECO:0000313" key="1">
    <source>
        <dbReference type="EMBL" id="DAD95519.1"/>
    </source>
</evidence>